<dbReference type="InterPro" id="IPR028087">
    <property type="entry name" value="Tad_N"/>
</dbReference>
<evidence type="ECO:0000313" key="4">
    <source>
        <dbReference type="Proteomes" id="UP001596222"/>
    </source>
</evidence>
<feature type="transmembrane region" description="Helical" evidence="1">
    <location>
        <begin position="25"/>
        <end position="45"/>
    </location>
</feature>
<dbReference type="EMBL" id="JBHSKJ010000022">
    <property type="protein sequence ID" value="MFC5148940.1"/>
    <property type="molecule type" value="Genomic_DNA"/>
</dbReference>
<feature type="domain" description="Putative Flp pilus-assembly TadG-like N-terminal" evidence="2">
    <location>
        <begin position="24"/>
        <end position="71"/>
    </location>
</feature>
<evidence type="ECO:0000256" key="1">
    <source>
        <dbReference type="SAM" id="Phobius"/>
    </source>
</evidence>
<evidence type="ECO:0000259" key="2">
    <source>
        <dbReference type="Pfam" id="PF13400"/>
    </source>
</evidence>
<dbReference type="Proteomes" id="UP001596222">
    <property type="component" value="Unassembled WGS sequence"/>
</dbReference>
<keyword evidence="4" id="KW-1185">Reference proteome</keyword>
<comment type="caution">
    <text evidence="3">The sequence shown here is derived from an EMBL/GenBank/DDBJ whole genome shotgun (WGS) entry which is preliminary data.</text>
</comment>
<keyword evidence="1" id="KW-0812">Transmembrane</keyword>
<gene>
    <name evidence="3" type="ORF">ACFPP6_30180</name>
</gene>
<keyword evidence="1" id="KW-0472">Membrane</keyword>
<reference evidence="4" key="1">
    <citation type="journal article" date="2019" name="Int. J. Syst. Evol. Microbiol.">
        <title>The Global Catalogue of Microorganisms (GCM) 10K type strain sequencing project: providing services to taxonomists for standard genome sequencing and annotation.</title>
        <authorList>
            <consortium name="The Broad Institute Genomics Platform"/>
            <consortium name="The Broad Institute Genome Sequencing Center for Infectious Disease"/>
            <person name="Wu L."/>
            <person name="Ma J."/>
        </authorList>
    </citation>
    <scope>NUCLEOTIDE SEQUENCE [LARGE SCALE GENOMIC DNA]</scope>
    <source>
        <strain evidence="4">CGMCC 4.1641</strain>
    </source>
</reference>
<evidence type="ECO:0000313" key="3">
    <source>
        <dbReference type="EMBL" id="MFC5148940.1"/>
    </source>
</evidence>
<sequence>MTAARSPVPSRLRGVLTAARRDDGAMSLFVLVTIVGLFAIAALVIDGGGKLRTLSHAEGVAQEAARAGGQAIDAGKAISGQGITVDRNAAVAAARSYLAAAGASGTVSVSDDGAALKVTVDETYTPKFLPGGGWSVTGRGSADLVYRG</sequence>
<organism evidence="3 4">
    <name type="scientific">Streptomyces aureoversilis</name>
    <dbReference type="NCBI Taxonomy" id="67277"/>
    <lineage>
        <taxon>Bacteria</taxon>
        <taxon>Bacillati</taxon>
        <taxon>Actinomycetota</taxon>
        <taxon>Actinomycetes</taxon>
        <taxon>Kitasatosporales</taxon>
        <taxon>Streptomycetaceae</taxon>
        <taxon>Streptomyces</taxon>
    </lineage>
</organism>
<keyword evidence="1" id="KW-1133">Transmembrane helix</keyword>
<accession>A0ABW0A9E0</accession>
<dbReference type="Pfam" id="PF13400">
    <property type="entry name" value="Tad"/>
    <property type="match status" value="1"/>
</dbReference>
<proteinExistence type="predicted"/>
<name>A0ABW0A9E0_9ACTN</name>
<dbReference type="RefSeq" id="WP_382049119.1">
    <property type="nucleotide sequence ID" value="NZ_JBHSKJ010000022.1"/>
</dbReference>
<protein>
    <submittedName>
        <fullName evidence="3">Pilus assembly protein TadG-related protein</fullName>
    </submittedName>
</protein>